<reference evidence="13" key="2">
    <citation type="submission" date="2025-09" db="UniProtKB">
        <authorList>
            <consortium name="Ensembl"/>
        </authorList>
    </citation>
    <scope>IDENTIFICATION</scope>
</reference>
<organism evidence="13 14">
    <name type="scientific">Aquila chrysaetos chrysaetos</name>
    <dbReference type="NCBI Taxonomy" id="223781"/>
    <lineage>
        <taxon>Eukaryota</taxon>
        <taxon>Metazoa</taxon>
        <taxon>Chordata</taxon>
        <taxon>Craniata</taxon>
        <taxon>Vertebrata</taxon>
        <taxon>Euteleostomi</taxon>
        <taxon>Archelosauria</taxon>
        <taxon>Archosauria</taxon>
        <taxon>Dinosauria</taxon>
        <taxon>Saurischia</taxon>
        <taxon>Theropoda</taxon>
        <taxon>Coelurosauria</taxon>
        <taxon>Aves</taxon>
        <taxon>Neognathae</taxon>
        <taxon>Neoaves</taxon>
        <taxon>Telluraves</taxon>
        <taxon>Accipitrimorphae</taxon>
        <taxon>Accipitriformes</taxon>
        <taxon>Accipitridae</taxon>
        <taxon>Accipitrinae</taxon>
        <taxon>Aquila</taxon>
    </lineage>
</organism>
<evidence type="ECO:0000256" key="7">
    <source>
        <dbReference type="ARBA" id="ARBA00023157"/>
    </source>
</evidence>
<dbReference type="Ensembl" id="ENSACCT00020025988.1">
    <property type="protein sequence ID" value="ENSACCP00020024865.1"/>
    <property type="gene ID" value="ENSACCG00020017018.1"/>
</dbReference>
<dbReference type="PANTHER" id="PTHR14168:SF5">
    <property type="entry name" value="TUMOR-ASSOCIATED CALCIUM SIGNAL TRANSDUCER 2"/>
    <property type="match status" value="1"/>
</dbReference>
<comment type="similarity">
    <text evidence="2">Belongs to the EPCAM family.</text>
</comment>
<keyword evidence="7" id="KW-1015">Disulfide bond</keyword>
<dbReference type="InterPro" id="IPR043406">
    <property type="entry name" value="EPCAM/Trop-2"/>
</dbReference>
<keyword evidence="6 10" id="KW-0472">Membrane</keyword>
<dbReference type="PROSITE" id="PS00484">
    <property type="entry name" value="THYROGLOBULIN_1_1"/>
    <property type="match status" value="1"/>
</dbReference>
<comment type="caution">
    <text evidence="9">Lacks conserved residue(s) required for the propagation of feature annotation.</text>
</comment>
<dbReference type="PROSITE" id="PS51162">
    <property type="entry name" value="THYROGLOBULIN_1_2"/>
    <property type="match status" value="1"/>
</dbReference>
<comment type="subcellular location">
    <subcellularLocation>
        <location evidence="1">Membrane</location>
        <topology evidence="1">Single-pass type I membrane protein</topology>
    </subcellularLocation>
</comment>
<proteinExistence type="inferred from homology"/>
<evidence type="ECO:0000259" key="12">
    <source>
        <dbReference type="PROSITE" id="PS51162"/>
    </source>
</evidence>
<dbReference type="PANTHER" id="PTHR14168">
    <property type="entry name" value="TUMOR-ASSOCIATED CALCIUM SIGNAL TRANSDUCER"/>
    <property type="match status" value="1"/>
</dbReference>
<evidence type="ECO:0000256" key="9">
    <source>
        <dbReference type="PROSITE-ProRule" id="PRU00500"/>
    </source>
</evidence>
<dbReference type="SMART" id="SM00211">
    <property type="entry name" value="TY"/>
    <property type="match status" value="1"/>
</dbReference>
<keyword evidence="4 11" id="KW-0732">Signal</keyword>
<feature type="transmembrane region" description="Helical" evidence="10">
    <location>
        <begin position="259"/>
        <end position="284"/>
    </location>
</feature>
<evidence type="ECO:0000256" key="5">
    <source>
        <dbReference type="ARBA" id="ARBA00022989"/>
    </source>
</evidence>
<evidence type="ECO:0000256" key="3">
    <source>
        <dbReference type="ARBA" id="ARBA00022692"/>
    </source>
</evidence>
<dbReference type="Gene3D" id="4.10.800.10">
    <property type="entry name" value="Thyroglobulin type-1"/>
    <property type="match status" value="1"/>
</dbReference>
<dbReference type="AlphaFoldDB" id="A0A663FJZ0"/>
<dbReference type="Proteomes" id="UP000472275">
    <property type="component" value="Chromosome 12"/>
</dbReference>
<evidence type="ECO:0000256" key="4">
    <source>
        <dbReference type="ARBA" id="ARBA00022729"/>
    </source>
</evidence>
<keyword evidence="3 10" id="KW-0812">Transmembrane</keyword>
<keyword evidence="5 10" id="KW-1133">Transmembrane helix</keyword>
<dbReference type="GeneTree" id="ENSGT00390000018245"/>
<evidence type="ECO:0000256" key="2">
    <source>
        <dbReference type="ARBA" id="ARBA00007669"/>
    </source>
</evidence>
<accession>A0A663FJZ0</accession>
<sequence length="311" mass="34793">MEPLFGVLLGLILAVASAAESNCTCATNKWTVCAQDASGNCTCMLVGSNHKVDCSTLTSKCLLMKAEMIPLKEKRFRGRPRGLLDNDGIYNPDCEDSGIFKARQCNQTDTCWCVNTAGVRRTEKGGKSLSCSELVRTSWIYIELKHKKRSSAFDVPEVANALKHLFESRYKLHPKYIAAIKYDSPLIQIGLNQNDSKKSRCDVDIADVAYYFEKDIKDDSVFHSNSTLTVSVNGDALDIEKLWIYYVDEKPPEFCMRQLVSGISAVVTVVILTAGFGITVLVVLKWLRTRKYETVESKEMVRMNFLVLGIN</sequence>
<dbReference type="InterPro" id="IPR000716">
    <property type="entry name" value="Thyroglobulin_1"/>
</dbReference>
<dbReference type="CDD" id="cd00191">
    <property type="entry name" value="TY"/>
    <property type="match status" value="1"/>
</dbReference>
<evidence type="ECO:0000256" key="8">
    <source>
        <dbReference type="ARBA" id="ARBA00023180"/>
    </source>
</evidence>
<evidence type="ECO:0000313" key="13">
    <source>
        <dbReference type="Ensembl" id="ENSACCP00020024865.1"/>
    </source>
</evidence>
<feature type="signal peptide" evidence="11">
    <location>
        <begin position="1"/>
        <end position="18"/>
    </location>
</feature>
<dbReference type="GO" id="GO:0016020">
    <property type="term" value="C:membrane"/>
    <property type="evidence" value="ECO:0007669"/>
    <property type="project" value="UniProtKB-SubCell"/>
</dbReference>
<evidence type="ECO:0000256" key="10">
    <source>
        <dbReference type="SAM" id="Phobius"/>
    </source>
</evidence>
<evidence type="ECO:0000256" key="11">
    <source>
        <dbReference type="SAM" id="SignalP"/>
    </source>
</evidence>
<feature type="domain" description="Thyroglobulin type-1" evidence="12">
    <location>
        <begin position="58"/>
        <end position="131"/>
    </location>
</feature>
<evidence type="ECO:0000256" key="6">
    <source>
        <dbReference type="ARBA" id="ARBA00023136"/>
    </source>
</evidence>
<evidence type="ECO:0000313" key="14">
    <source>
        <dbReference type="Proteomes" id="UP000472275"/>
    </source>
</evidence>
<dbReference type="Pfam" id="PF18635">
    <property type="entry name" value="EpCAM_N"/>
    <property type="match status" value="1"/>
</dbReference>
<dbReference type="InterPro" id="IPR049420">
    <property type="entry name" value="EPCAM-Trop-2_C"/>
</dbReference>
<dbReference type="Pfam" id="PF00086">
    <property type="entry name" value="Thyroglobulin_1"/>
    <property type="match status" value="1"/>
</dbReference>
<dbReference type="Pfam" id="PF21283">
    <property type="entry name" value="EPCAM-Trop-2_C"/>
    <property type="match status" value="1"/>
</dbReference>
<protein>
    <submittedName>
        <fullName evidence="13">Tumor associated calcium signal transducer 2</fullName>
    </submittedName>
</protein>
<keyword evidence="8" id="KW-0325">Glycoprotein</keyword>
<name>A0A663FJZ0_AQUCH</name>
<dbReference type="InterPro" id="IPR041630">
    <property type="entry name" value="EpCAM_N"/>
</dbReference>
<dbReference type="InterPro" id="IPR036857">
    <property type="entry name" value="Thyroglobulin_1_sf"/>
</dbReference>
<feature type="chain" id="PRO_5025335227" evidence="11">
    <location>
        <begin position="19"/>
        <end position="311"/>
    </location>
</feature>
<dbReference type="SUPFAM" id="SSF57610">
    <property type="entry name" value="Thyroglobulin type-1 domain"/>
    <property type="match status" value="1"/>
</dbReference>
<keyword evidence="14" id="KW-1185">Reference proteome</keyword>
<reference evidence="13" key="1">
    <citation type="submission" date="2025-08" db="UniProtKB">
        <authorList>
            <consortium name="Ensembl"/>
        </authorList>
    </citation>
    <scope>IDENTIFICATION</scope>
</reference>
<dbReference type="InParanoid" id="A0A663FJZ0"/>
<evidence type="ECO:0000256" key="1">
    <source>
        <dbReference type="ARBA" id="ARBA00004479"/>
    </source>
</evidence>